<proteinExistence type="predicted"/>
<evidence type="ECO:0000313" key="2">
    <source>
        <dbReference type="Proteomes" id="UP000229433"/>
    </source>
</evidence>
<sequence length="364" mass="41221">MSCSSDSDETEQIAETGFPFKVTVLASEIENNIDTKNRFQIDLEKGAASASTPVFMNEQLGFPRNAASRLIDNTISFQLQEGDVLNLWRKNLATNQILGREEISLKIPLAECSFPYPIPVGNKLITTCFMDNQESVISYDYSNNRIQKAFTGENKSGWGSNTLVVRGKYLFFGYDDYNIRLENQNPSRFIDIYEWSSLNKVRTINVDPYEGFGIDQNKILMGGSSGYKLYDFVNDRVLSEGERLIGGGKGQFFTPSPIINNKIAIHDYRSNIGYTPGIFDFSSKQTLLIDRNKLLSQFDTIESSNNLEIVQYEVHLKFEIAVIGYRYYDSSNNPHYGVAFVTMDSEVLSKTELPYYPGSISIFQ</sequence>
<comment type="caution">
    <text evidence="1">The sequence shown here is derived from an EMBL/GenBank/DDBJ whole genome shotgun (WGS) entry which is preliminary data.</text>
</comment>
<dbReference type="AlphaFoldDB" id="A0A2G1VVJ6"/>
<protein>
    <submittedName>
        <fullName evidence="1">Uncharacterized protein</fullName>
    </submittedName>
</protein>
<keyword evidence="2" id="KW-1185">Reference proteome</keyword>
<reference evidence="1 2" key="1">
    <citation type="submission" date="2017-08" db="EMBL/GenBank/DDBJ databases">
        <title>The whole genome shortgun sequences of strain Leeuwenhoekiella nanhaiensis G18 from the South China Sea.</title>
        <authorList>
            <person name="Liu Q."/>
        </authorList>
    </citation>
    <scope>NUCLEOTIDE SEQUENCE [LARGE SCALE GENOMIC DNA]</scope>
    <source>
        <strain evidence="1 2">G18</strain>
    </source>
</reference>
<dbReference type="EMBL" id="NQXA01000001">
    <property type="protein sequence ID" value="PHQ30775.1"/>
    <property type="molecule type" value="Genomic_DNA"/>
</dbReference>
<dbReference type="Proteomes" id="UP000229433">
    <property type="component" value="Unassembled WGS sequence"/>
</dbReference>
<dbReference type="SUPFAM" id="SSF69322">
    <property type="entry name" value="Tricorn protease domain 2"/>
    <property type="match status" value="1"/>
</dbReference>
<evidence type="ECO:0000313" key="1">
    <source>
        <dbReference type="EMBL" id="PHQ30775.1"/>
    </source>
</evidence>
<name>A0A2G1VVJ6_9FLAO</name>
<accession>A0A2G1VVJ6</accession>
<organism evidence="1 2">
    <name type="scientific">Leeuwenhoekiella nanhaiensis</name>
    <dbReference type="NCBI Taxonomy" id="1655491"/>
    <lineage>
        <taxon>Bacteria</taxon>
        <taxon>Pseudomonadati</taxon>
        <taxon>Bacteroidota</taxon>
        <taxon>Flavobacteriia</taxon>
        <taxon>Flavobacteriales</taxon>
        <taxon>Flavobacteriaceae</taxon>
        <taxon>Leeuwenhoekiella</taxon>
    </lineage>
</organism>
<gene>
    <name evidence="1" type="ORF">CJ305_00670</name>
</gene>